<name>M2R556_CERS8</name>
<sequence>MGQSVSRRSPPQTPRSQPTDSGRAIRDNGGEASSSSRTTPSTTDKQSRRSSRIPTSSSAPSTSSASSSTDNGNGDAIAAPSTASSVPAKRSRRSSLRRSVLGLLPRSQSSSNSLREQYSQSEDPERKKKRWRSSRRWSKAPVRTSTVRKSESDGETRAGQQGRVGDFIRGEGSSGTQLASHTPSASPCCPPRIDASSRILTELEHNPSPSTDNRPVGPAPTSLPVQPPNTGAPHSPTIDEIHRDISEFLGSHPSPTTTTPAAESNGSANDTRSSRVNAAPSMNPGPTTEQGHDFAQQQLPRQFPPPGTLVVVQGVVNTTDAPNPTHVTAGRGPSSTSSPAPADGSLRRSASAHHPASSERYGGRSRLSSLVPRPNHTVLRQPSSDAATTPETTPDGSSTGASDPSSSATSESATPEDSSHSQQPSDSSASSNAEQDGRPRPLSPGSIDVLGTLLSVAAAATAASLFSPNMVFGGPNLGNSGNPSTINNRPTSPTPTSGLNNLTSSLGGPLGGLTGFGVGPSPAPAQTPEPTAGFGGTATGAQNPRDARDRIRTVWDTLRDRLGLHPRDAPLPVPGTTPPAMAAAATTSNESAPGAGTDSEPRMRPGEFMLAEMARALNMGLGLDGDAARPDLGARRSEPSGTADATTAGSTTDDPSRPLPSEDSFERFLINLQADLRVVLTEGDTAPSGESVQADHTATTTPAPEASTGTEAESETPVLPPSTTDVTDTIQPTIEVTSALEANENLDDDEPPPLQEVSDSSDDELDSEVYVPEISDLHASPRTPTPIPTFGAVPIGPEERANANDRRTDRRPPGINLWRIYRFPPIHADQAQAHAAHTNPTNVAGNTPSHANTTAPRASDAPQAVPAATSSTTTAEQRRSTDSSTTAVRGDANNGVVVPVIVVGLQSVDMAHGHDHEHGDHEAFFPSEPPAGDSTGEALDERESATATPTSMDDPTGQRGRGWHSRAANALRTLRPGRRGASRGRASSEGSGSRTFLIYVIGGYYPPNHHMVTGSDSLDSYEALWELAELLGQVKPPVATREDIDNSGLQIFKSADLQTYETDGRVASNCVDRCLICLDDYEANDELRLMTCKHAFHKDCVDKWLQVGRNNCPACRSKGVSTAGDGQSS</sequence>
<feature type="compositionally biased region" description="Low complexity" evidence="2">
    <location>
        <begin position="1"/>
        <end position="19"/>
    </location>
</feature>
<dbReference type="GO" id="GO:0016567">
    <property type="term" value="P:protein ubiquitination"/>
    <property type="evidence" value="ECO:0007669"/>
    <property type="project" value="TreeGrafter"/>
</dbReference>
<dbReference type="AlphaFoldDB" id="M2R556"/>
<dbReference type="HOGENOM" id="CLU_006852_0_0_1"/>
<evidence type="ECO:0000313" key="4">
    <source>
        <dbReference type="EMBL" id="EMD39710.1"/>
    </source>
</evidence>
<feature type="compositionally biased region" description="Low complexity" evidence="2">
    <location>
        <begin position="697"/>
        <end position="717"/>
    </location>
</feature>
<feature type="region of interest" description="Disordered" evidence="2">
    <location>
        <begin position="685"/>
        <end position="727"/>
    </location>
</feature>
<keyword evidence="5" id="KW-1185">Reference proteome</keyword>
<accession>M2R556</accession>
<feature type="compositionally biased region" description="Low complexity" evidence="2">
    <location>
        <begin position="97"/>
        <end position="107"/>
    </location>
</feature>
<feature type="compositionally biased region" description="Polar residues" evidence="2">
    <location>
        <begin position="284"/>
        <end position="300"/>
    </location>
</feature>
<dbReference type="Proteomes" id="UP000016930">
    <property type="component" value="Unassembled WGS sequence"/>
</dbReference>
<feature type="compositionally biased region" description="Low complexity" evidence="2">
    <location>
        <begin position="347"/>
        <end position="360"/>
    </location>
</feature>
<feature type="compositionally biased region" description="Low complexity" evidence="2">
    <location>
        <begin position="33"/>
        <end position="43"/>
    </location>
</feature>
<feature type="region of interest" description="Disordered" evidence="2">
    <location>
        <begin position="563"/>
        <end position="603"/>
    </location>
</feature>
<feature type="compositionally biased region" description="Low complexity" evidence="2">
    <location>
        <begin position="639"/>
        <end position="653"/>
    </location>
</feature>
<feature type="compositionally biased region" description="Low complexity" evidence="2">
    <location>
        <begin position="494"/>
        <end position="507"/>
    </location>
</feature>
<dbReference type="FunFam" id="3.30.40.10:FF:000728">
    <property type="entry name" value="Unplaced genomic scaffold supercont1.4, whole genome shotgun sequence"/>
    <property type="match status" value="1"/>
</dbReference>
<reference evidence="4 5" key="1">
    <citation type="journal article" date="2012" name="Proc. Natl. Acad. Sci. U.S.A.">
        <title>Comparative genomics of Ceriporiopsis subvermispora and Phanerochaete chrysosporium provide insight into selective ligninolysis.</title>
        <authorList>
            <person name="Fernandez-Fueyo E."/>
            <person name="Ruiz-Duenas F.J."/>
            <person name="Ferreira P."/>
            <person name="Floudas D."/>
            <person name="Hibbett D.S."/>
            <person name="Canessa P."/>
            <person name="Larrondo L.F."/>
            <person name="James T.Y."/>
            <person name="Seelenfreund D."/>
            <person name="Lobos S."/>
            <person name="Polanco R."/>
            <person name="Tello M."/>
            <person name="Honda Y."/>
            <person name="Watanabe T."/>
            <person name="Watanabe T."/>
            <person name="Ryu J.S."/>
            <person name="Kubicek C.P."/>
            <person name="Schmoll M."/>
            <person name="Gaskell J."/>
            <person name="Hammel K.E."/>
            <person name="St John F.J."/>
            <person name="Vanden Wymelenberg A."/>
            <person name="Sabat G."/>
            <person name="Splinter BonDurant S."/>
            <person name="Syed K."/>
            <person name="Yadav J.S."/>
            <person name="Doddapaneni H."/>
            <person name="Subramanian V."/>
            <person name="Lavin J.L."/>
            <person name="Oguiza J.A."/>
            <person name="Perez G."/>
            <person name="Pisabarro A.G."/>
            <person name="Ramirez L."/>
            <person name="Santoyo F."/>
            <person name="Master E."/>
            <person name="Coutinho P.M."/>
            <person name="Henrissat B."/>
            <person name="Lombard V."/>
            <person name="Magnuson J.K."/>
            <person name="Kuees U."/>
            <person name="Hori C."/>
            <person name="Igarashi K."/>
            <person name="Samejima M."/>
            <person name="Held B.W."/>
            <person name="Barry K.W."/>
            <person name="LaButti K.M."/>
            <person name="Lapidus A."/>
            <person name="Lindquist E.A."/>
            <person name="Lucas S.M."/>
            <person name="Riley R."/>
            <person name="Salamov A.A."/>
            <person name="Hoffmeister D."/>
            <person name="Schwenk D."/>
            <person name="Hadar Y."/>
            <person name="Yarden O."/>
            <person name="de Vries R.P."/>
            <person name="Wiebenga A."/>
            <person name="Stenlid J."/>
            <person name="Eastwood D."/>
            <person name="Grigoriev I.V."/>
            <person name="Berka R.M."/>
            <person name="Blanchette R.A."/>
            <person name="Kersten P."/>
            <person name="Martinez A.T."/>
            <person name="Vicuna R."/>
            <person name="Cullen D."/>
        </authorList>
    </citation>
    <scope>NUCLEOTIDE SEQUENCE [LARGE SCALE GENOMIC DNA]</scope>
    <source>
        <strain evidence="4 5">B</strain>
    </source>
</reference>
<feature type="region of interest" description="Disordered" evidence="2">
    <location>
        <begin position="741"/>
        <end position="813"/>
    </location>
</feature>
<dbReference type="PANTHER" id="PTHR46171:SF3">
    <property type="entry name" value="GH10160P"/>
    <property type="match status" value="1"/>
</dbReference>
<feature type="compositionally biased region" description="Basic and acidic residues" evidence="2">
    <location>
        <begin position="912"/>
        <end position="923"/>
    </location>
</feature>
<evidence type="ECO:0000256" key="2">
    <source>
        <dbReference type="SAM" id="MobiDB-lite"/>
    </source>
</evidence>
<feature type="compositionally biased region" description="Low complexity" evidence="2">
    <location>
        <begin position="861"/>
        <end position="875"/>
    </location>
</feature>
<feature type="region of interest" description="Disordered" evidence="2">
    <location>
        <begin position="912"/>
        <end position="990"/>
    </location>
</feature>
<gene>
    <name evidence="4" type="ORF">CERSUDRAFT_81087</name>
</gene>
<dbReference type="SUPFAM" id="SSF57850">
    <property type="entry name" value="RING/U-box"/>
    <property type="match status" value="1"/>
</dbReference>
<feature type="compositionally biased region" description="Polar residues" evidence="2">
    <location>
        <begin position="378"/>
        <end position="392"/>
    </location>
</feature>
<evidence type="ECO:0000259" key="3">
    <source>
        <dbReference type="PROSITE" id="PS50089"/>
    </source>
</evidence>
<dbReference type="InterPro" id="IPR013083">
    <property type="entry name" value="Znf_RING/FYVE/PHD"/>
</dbReference>
<feature type="compositionally biased region" description="Low complexity" evidence="2">
    <location>
        <begin position="578"/>
        <end position="587"/>
    </location>
</feature>
<feature type="compositionally biased region" description="Basic and acidic residues" evidence="2">
    <location>
        <begin position="237"/>
        <end position="246"/>
    </location>
</feature>
<dbReference type="STRING" id="914234.M2R556"/>
<protein>
    <recommendedName>
        <fullName evidence="3">RING-type domain-containing protein</fullName>
    </recommendedName>
</protein>
<dbReference type="SMART" id="SM00184">
    <property type="entry name" value="RING"/>
    <property type="match status" value="1"/>
</dbReference>
<dbReference type="Gene3D" id="3.30.40.10">
    <property type="entry name" value="Zinc/RING finger domain, C3HC4 (zinc finger)"/>
    <property type="match status" value="1"/>
</dbReference>
<dbReference type="PROSITE" id="PS50089">
    <property type="entry name" value="ZF_RING_2"/>
    <property type="match status" value="1"/>
</dbReference>
<proteinExistence type="predicted"/>
<dbReference type="CDD" id="cd16461">
    <property type="entry name" value="RING-H2_EL5-like"/>
    <property type="match status" value="1"/>
</dbReference>
<feature type="compositionally biased region" description="Polar residues" evidence="2">
    <location>
        <begin position="264"/>
        <end position="276"/>
    </location>
</feature>
<feature type="compositionally biased region" description="Low complexity" evidence="2">
    <location>
        <begin position="52"/>
        <end position="69"/>
    </location>
</feature>
<feature type="compositionally biased region" description="Basic and acidic residues" evidence="2">
    <location>
        <begin position="627"/>
        <end position="638"/>
    </location>
</feature>
<feature type="compositionally biased region" description="Polar residues" evidence="2">
    <location>
        <begin position="108"/>
        <end position="121"/>
    </location>
</feature>
<dbReference type="GO" id="GO:0008270">
    <property type="term" value="F:zinc ion binding"/>
    <property type="evidence" value="ECO:0007669"/>
    <property type="project" value="UniProtKB-KW"/>
</dbReference>
<feature type="region of interest" description="Disordered" evidence="2">
    <location>
        <begin position="1"/>
        <end position="447"/>
    </location>
</feature>
<feature type="region of interest" description="Disordered" evidence="2">
    <location>
        <begin position="831"/>
        <end position="891"/>
    </location>
</feature>
<evidence type="ECO:0000313" key="5">
    <source>
        <dbReference type="Proteomes" id="UP000016930"/>
    </source>
</evidence>
<dbReference type="EMBL" id="KB445793">
    <property type="protein sequence ID" value="EMD39710.1"/>
    <property type="molecule type" value="Genomic_DNA"/>
</dbReference>
<feature type="compositionally biased region" description="Polar residues" evidence="2">
    <location>
        <begin position="174"/>
        <end position="185"/>
    </location>
</feature>
<feature type="compositionally biased region" description="Gly residues" evidence="2">
    <location>
        <begin position="508"/>
        <end position="518"/>
    </location>
</feature>
<dbReference type="GO" id="GO:0061630">
    <property type="term" value="F:ubiquitin protein ligase activity"/>
    <property type="evidence" value="ECO:0007669"/>
    <property type="project" value="TreeGrafter"/>
</dbReference>
<feature type="compositionally biased region" description="Low complexity" evidence="2">
    <location>
        <begin position="394"/>
        <end position="434"/>
    </location>
</feature>
<feature type="domain" description="RING-type" evidence="3">
    <location>
        <begin position="1074"/>
        <end position="1116"/>
    </location>
</feature>
<dbReference type="OrthoDB" id="8062037at2759"/>
<evidence type="ECO:0000256" key="1">
    <source>
        <dbReference type="PROSITE-ProRule" id="PRU00175"/>
    </source>
</evidence>
<feature type="compositionally biased region" description="Basic and acidic residues" evidence="2">
    <location>
        <begin position="797"/>
        <end position="812"/>
    </location>
</feature>
<keyword evidence="1" id="KW-0862">Zinc</keyword>
<feature type="compositionally biased region" description="Polar residues" evidence="2">
    <location>
        <begin position="315"/>
        <end position="326"/>
    </location>
</feature>
<feature type="compositionally biased region" description="Basic residues" evidence="2">
    <location>
        <begin position="127"/>
        <end position="138"/>
    </location>
</feature>
<dbReference type="Pfam" id="PF13639">
    <property type="entry name" value="zf-RING_2"/>
    <property type="match status" value="1"/>
</dbReference>
<feature type="compositionally biased region" description="Polar residues" evidence="2">
    <location>
        <begin position="838"/>
        <end position="856"/>
    </location>
</feature>
<dbReference type="InterPro" id="IPR001841">
    <property type="entry name" value="Znf_RING"/>
</dbReference>
<keyword evidence="1" id="KW-0863">Zinc-finger</keyword>
<organism evidence="4 5">
    <name type="scientific">Ceriporiopsis subvermispora (strain B)</name>
    <name type="common">White-rot fungus</name>
    <name type="synonym">Gelatoporia subvermispora</name>
    <dbReference type="NCBI Taxonomy" id="914234"/>
    <lineage>
        <taxon>Eukaryota</taxon>
        <taxon>Fungi</taxon>
        <taxon>Dikarya</taxon>
        <taxon>Basidiomycota</taxon>
        <taxon>Agaricomycotina</taxon>
        <taxon>Agaricomycetes</taxon>
        <taxon>Polyporales</taxon>
        <taxon>Gelatoporiaceae</taxon>
        <taxon>Gelatoporia</taxon>
    </lineage>
</organism>
<keyword evidence="1" id="KW-0479">Metal-binding</keyword>
<feature type="region of interest" description="Disordered" evidence="2">
    <location>
        <begin position="627"/>
        <end position="662"/>
    </location>
</feature>
<dbReference type="PANTHER" id="PTHR46171">
    <property type="entry name" value="GH10160P"/>
    <property type="match status" value="1"/>
</dbReference>
<feature type="region of interest" description="Disordered" evidence="2">
    <location>
        <begin position="481"/>
        <end position="549"/>
    </location>
</feature>